<dbReference type="STRING" id="1118202.SAMN05443429_101353"/>
<gene>
    <name evidence="1" type="ORF">SAMN05443429_101353</name>
</gene>
<dbReference type="Proteomes" id="UP000184335">
    <property type="component" value="Unassembled WGS sequence"/>
</dbReference>
<dbReference type="AlphaFoldDB" id="A0A1M6ANG9"/>
<organism evidence="1 2">
    <name type="scientific">Cruoricaptor ignavus</name>
    <dbReference type="NCBI Taxonomy" id="1118202"/>
    <lineage>
        <taxon>Bacteria</taxon>
        <taxon>Pseudomonadati</taxon>
        <taxon>Bacteroidota</taxon>
        <taxon>Flavobacteriia</taxon>
        <taxon>Flavobacteriales</taxon>
        <taxon>Weeksellaceae</taxon>
        <taxon>Cruoricaptor</taxon>
    </lineage>
</organism>
<keyword evidence="2" id="KW-1185">Reference proteome</keyword>
<dbReference type="EMBL" id="FQYI01000001">
    <property type="protein sequence ID" value="SHI37878.1"/>
    <property type="molecule type" value="Genomic_DNA"/>
</dbReference>
<proteinExistence type="predicted"/>
<protein>
    <submittedName>
        <fullName evidence="1">Uncharacterized protein</fullName>
    </submittedName>
</protein>
<sequence>MGIPAFGNNLGAISGYPLLLLVSPLRFAPRLPAGYPLLSGARASAHTCQKS</sequence>
<name>A0A1M6ANG9_9FLAO</name>
<evidence type="ECO:0000313" key="1">
    <source>
        <dbReference type="EMBL" id="SHI37878.1"/>
    </source>
</evidence>
<accession>A0A1M6ANG9</accession>
<reference evidence="1 2" key="1">
    <citation type="submission" date="2016-11" db="EMBL/GenBank/DDBJ databases">
        <authorList>
            <person name="Jaros S."/>
            <person name="Januszkiewicz K."/>
            <person name="Wedrychowicz H."/>
        </authorList>
    </citation>
    <scope>NUCLEOTIDE SEQUENCE [LARGE SCALE GENOMIC DNA]</scope>
    <source>
        <strain evidence="1 2">DSM 25479</strain>
    </source>
</reference>
<evidence type="ECO:0000313" key="2">
    <source>
        <dbReference type="Proteomes" id="UP000184335"/>
    </source>
</evidence>